<organism evidence="1 2">
    <name type="scientific">Miscanthus lutarioriparius</name>
    <dbReference type="NCBI Taxonomy" id="422564"/>
    <lineage>
        <taxon>Eukaryota</taxon>
        <taxon>Viridiplantae</taxon>
        <taxon>Streptophyta</taxon>
        <taxon>Embryophyta</taxon>
        <taxon>Tracheophyta</taxon>
        <taxon>Spermatophyta</taxon>
        <taxon>Magnoliopsida</taxon>
        <taxon>Liliopsida</taxon>
        <taxon>Poales</taxon>
        <taxon>Poaceae</taxon>
        <taxon>PACMAD clade</taxon>
        <taxon>Panicoideae</taxon>
        <taxon>Andropogonodae</taxon>
        <taxon>Andropogoneae</taxon>
        <taxon>Saccharinae</taxon>
        <taxon>Miscanthus</taxon>
    </lineage>
</organism>
<comment type="caution">
    <text evidence="1">The sequence shown here is derived from an EMBL/GenBank/DDBJ whole genome shotgun (WGS) entry which is preliminary data.</text>
</comment>
<dbReference type="AlphaFoldDB" id="A0A811PAW8"/>
<sequence length="69" mass="7414">MLPLALPASAAFLLLLLLLLLLLGLASVWRVGFSFTGGAGTGRRGGAGVQPGWTDHRILLRWCGVKRWD</sequence>
<evidence type="ECO:0000313" key="1">
    <source>
        <dbReference type="EMBL" id="CAD6237446.1"/>
    </source>
</evidence>
<dbReference type="Proteomes" id="UP000604825">
    <property type="component" value="Unassembled WGS sequence"/>
</dbReference>
<gene>
    <name evidence="1" type="ORF">NCGR_LOCUS24966</name>
</gene>
<keyword evidence="2" id="KW-1185">Reference proteome</keyword>
<reference evidence="1" key="1">
    <citation type="submission" date="2020-10" db="EMBL/GenBank/DDBJ databases">
        <authorList>
            <person name="Han B."/>
            <person name="Lu T."/>
            <person name="Zhao Q."/>
            <person name="Huang X."/>
            <person name="Zhao Y."/>
        </authorList>
    </citation>
    <scope>NUCLEOTIDE SEQUENCE</scope>
</reference>
<proteinExistence type="predicted"/>
<dbReference type="EMBL" id="CAJGYO010000006">
    <property type="protein sequence ID" value="CAD6237446.1"/>
    <property type="molecule type" value="Genomic_DNA"/>
</dbReference>
<name>A0A811PAW8_9POAL</name>
<protein>
    <submittedName>
        <fullName evidence="1">Uncharacterized protein</fullName>
    </submittedName>
</protein>
<accession>A0A811PAW8</accession>
<evidence type="ECO:0000313" key="2">
    <source>
        <dbReference type="Proteomes" id="UP000604825"/>
    </source>
</evidence>